<evidence type="ECO:0000259" key="3">
    <source>
        <dbReference type="Pfam" id="PF10506"/>
    </source>
</evidence>
<feature type="coiled-coil region" evidence="1">
    <location>
        <begin position="716"/>
        <end position="743"/>
    </location>
</feature>
<gene>
    <name evidence="5" type="primary">USHBP1</name>
</gene>
<dbReference type="Proteomes" id="UP000189705">
    <property type="component" value="Unplaced"/>
</dbReference>
<evidence type="ECO:0000313" key="5">
    <source>
        <dbReference type="RefSeq" id="XP_025052153.1"/>
    </source>
</evidence>
<evidence type="ECO:0000313" key="4">
    <source>
        <dbReference type="Proteomes" id="UP000189705"/>
    </source>
</evidence>
<feature type="compositionally biased region" description="Low complexity" evidence="2">
    <location>
        <begin position="627"/>
        <end position="641"/>
    </location>
</feature>
<proteinExistence type="predicted"/>
<dbReference type="InterPro" id="IPR019536">
    <property type="entry name" value="USHBP1_PDZ-bd"/>
</dbReference>
<dbReference type="InterPro" id="IPR040171">
    <property type="entry name" value="USBP1-like"/>
</dbReference>
<keyword evidence="4" id="KW-1185">Reference proteome</keyword>
<dbReference type="GeneID" id="102381207"/>
<reference evidence="5" key="1">
    <citation type="submission" date="2025-08" db="UniProtKB">
        <authorList>
            <consortium name="RefSeq"/>
        </authorList>
    </citation>
    <scope>IDENTIFICATION</scope>
</reference>
<feature type="region of interest" description="Disordered" evidence="2">
    <location>
        <begin position="1"/>
        <end position="30"/>
    </location>
</feature>
<dbReference type="STRING" id="38654.A0A3Q0G251"/>
<dbReference type="Pfam" id="PF10506">
    <property type="entry name" value="USHBP1_PDZ-bd"/>
    <property type="match status" value="1"/>
</dbReference>
<evidence type="ECO:0000256" key="1">
    <source>
        <dbReference type="SAM" id="Coils"/>
    </source>
</evidence>
<evidence type="ECO:0000256" key="2">
    <source>
        <dbReference type="SAM" id="MobiDB-lite"/>
    </source>
</evidence>
<organism evidence="4 5">
    <name type="scientific">Alligator sinensis</name>
    <name type="common">Chinese alligator</name>
    <dbReference type="NCBI Taxonomy" id="38654"/>
    <lineage>
        <taxon>Eukaryota</taxon>
        <taxon>Metazoa</taxon>
        <taxon>Chordata</taxon>
        <taxon>Craniata</taxon>
        <taxon>Vertebrata</taxon>
        <taxon>Euteleostomi</taxon>
        <taxon>Archelosauria</taxon>
        <taxon>Archosauria</taxon>
        <taxon>Crocodylia</taxon>
        <taxon>Alligatoridae</taxon>
        <taxon>Alligatorinae</taxon>
        <taxon>Alligator</taxon>
    </lineage>
</organism>
<dbReference type="PANTHER" id="PTHR23347">
    <property type="entry name" value="COLORECTAL MUTANT CANCER PROTEIN MCC PROTEIN -RELATED"/>
    <property type="match status" value="1"/>
</dbReference>
<keyword evidence="1" id="KW-0175">Coiled coil</keyword>
<feature type="domain" description="Harmonin-binding protein USHBP1 PDZ-binding" evidence="3">
    <location>
        <begin position="326"/>
        <end position="389"/>
    </location>
</feature>
<dbReference type="PANTHER" id="PTHR23347:SF5">
    <property type="entry name" value="HARMONIN-BINDING PROTEIN USHBP1"/>
    <property type="match status" value="1"/>
</dbReference>
<dbReference type="RefSeq" id="XP_025052153.1">
    <property type="nucleotide sequence ID" value="XM_025196368.1"/>
</dbReference>
<dbReference type="CTD" id="83878"/>
<sequence>MPGSRGPRLQGKLDPVAERAEEADAAGTDEQDILRYEERITQLLVTITHLHGKVERLQQRGARALVSCREDEEYSDQCSEYTASLPRCAPQPLPPRLPPPREGVGPDMFLALQQVLASLEHTVSARRCCVLQLAGAGAETGTGSEERAQVVETLEELERGLGLSPGLEMAAVQAPGERVAELSPELGAVETSWYGKEAGTLAERNVVLRAALGSKEQELSRAQVTLQALQEERDRLQRKVKELQDSLYQLETPGQAWSPPGSATTPIRGAGSPVGEGDPWLLQDPLARAQSLLQCLKDHPAMQPLCRLLPSAPELSGRELDDQLQQLRGCIERLKGLNHLLVGALRECKSDSERLSMLLGQHESNSTALRLAAQCSEHRMEALEVLLALARAKLDAGGCSPSAAPVEHASQDTAAVLAEARRFLGRAEPDGQEAAGEPGMCGQQRYPGIKAWQGQPLGTRMEPPSSCKRPSSQCCPPPCLCSPPSPREEEEEEEEGVLREYLQRLQAEQAAVEVSLLELGCPGPPGAVTRPSDAIRAKVEQAVQASLAALPGERPRPKLDKTQLLQELAALQESMADAKTQLHLAEKEKRGLELGTYTLGAQEAAYLLLIEHLQQERDVGSGPPSPGSSTSEGSTGSSGAGEAEGRKAAAAAPQSPQDLGRMTLELARALDRSKALQDQARVLAASLEQLSAASRAQQAQCTGLAGDFFQAHSALVLAYRGARRKQEAQLRRLEAQMGAMGERQAQQEHALAQRIQALEEQRAAGTETCI</sequence>
<dbReference type="InParanoid" id="A0A3Q0G251"/>
<feature type="coiled-coil region" evidence="1">
    <location>
        <begin position="212"/>
        <end position="246"/>
    </location>
</feature>
<protein>
    <submittedName>
        <fullName evidence="5">Usher syndrome type-1C protein-binding protein 1 isoform X1</fullName>
    </submittedName>
</protein>
<name>A0A3Q0G251_ALLSI</name>
<feature type="region of interest" description="Disordered" evidence="2">
    <location>
        <begin position="616"/>
        <end position="659"/>
    </location>
</feature>
<feature type="coiled-coil region" evidence="1">
    <location>
        <begin position="561"/>
        <end position="588"/>
    </location>
</feature>
<accession>A0A3Q0G251</accession>
<dbReference type="AlphaFoldDB" id="A0A3Q0G251"/>